<dbReference type="CDD" id="cd07814">
    <property type="entry name" value="SRPBCC_CalC_Aha1-like"/>
    <property type="match status" value="1"/>
</dbReference>
<dbReference type="Gene3D" id="3.30.530.20">
    <property type="match status" value="1"/>
</dbReference>
<comment type="similarity">
    <text evidence="1">Belongs to the AHA1 family.</text>
</comment>
<proteinExistence type="inferred from homology"/>
<organism evidence="3 4">
    <name type="scientific">Paenibacillus abyssi</name>
    <dbReference type="NCBI Taxonomy" id="1340531"/>
    <lineage>
        <taxon>Bacteria</taxon>
        <taxon>Bacillati</taxon>
        <taxon>Bacillota</taxon>
        <taxon>Bacilli</taxon>
        <taxon>Bacillales</taxon>
        <taxon>Paenibacillaceae</taxon>
        <taxon>Paenibacillus</taxon>
    </lineage>
</organism>
<dbReference type="Proteomes" id="UP000644756">
    <property type="component" value="Unassembled WGS sequence"/>
</dbReference>
<evidence type="ECO:0000313" key="3">
    <source>
        <dbReference type="EMBL" id="GGG25347.1"/>
    </source>
</evidence>
<dbReference type="Pfam" id="PF08327">
    <property type="entry name" value="AHSA1"/>
    <property type="match status" value="1"/>
</dbReference>
<evidence type="ECO:0000313" key="4">
    <source>
        <dbReference type="Proteomes" id="UP000644756"/>
    </source>
</evidence>
<keyword evidence="4" id="KW-1185">Reference proteome</keyword>
<accession>A0A917LI31</accession>
<name>A0A917LI31_9BACL</name>
<feature type="domain" description="Activator of Hsp90 ATPase homologue 1/2-like C-terminal" evidence="2">
    <location>
        <begin position="24"/>
        <end position="170"/>
    </location>
</feature>
<dbReference type="InterPro" id="IPR023393">
    <property type="entry name" value="START-like_dom_sf"/>
</dbReference>
<protein>
    <submittedName>
        <fullName evidence="3">Activator of HSP90 ATPase</fullName>
    </submittedName>
</protein>
<reference evidence="3" key="1">
    <citation type="journal article" date="2014" name="Int. J. Syst. Evol. Microbiol.">
        <title>Complete genome sequence of Corynebacterium casei LMG S-19264T (=DSM 44701T), isolated from a smear-ripened cheese.</title>
        <authorList>
            <consortium name="US DOE Joint Genome Institute (JGI-PGF)"/>
            <person name="Walter F."/>
            <person name="Albersmeier A."/>
            <person name="Kalinowski J."/>
            <person name="Ruckert C."/>
        </authorList>
    </citation>
    <scope>NUCLEOTIDE SEQUENCE</scope>
    <source>
        <strain evidence="3">CGMCC 1.12987</strain>
    </source>
</reference>
<dbReference type="SUPFAM" id="SSF55961">
    <property type="entry name" value="Bet v1-like"/>
    <property type="match status" value="1"/>
</dbReference>
<reference evidence="3" key="2">
    <citation type="submission" date="2020-09" db="EMBL/GenBank/DDBJ databases">
        <authorList>
            <person name="Sun Q."/>
            <person name="Zhou Y."/>
        </authorList>
    </citation>
    <scope>NUCLEOTIDE SEQUENCE</scope>
    <source>
        <strain evidence="3">CGMCC 1.12987</strain>
    </source>
</reference>
<dbReference type="InterPro" id="IPR013538">
    <property type="entry name" value="ASHA1/2-like_C"/>
</dbReference>
<dbReference type="AlphaFoldDB" id="A0A917LI31"/>
<dbReference type="EMBL" id="BMGR01000022">
    <property type="protein sequence ID" value="GGG25347.1"/>
    <property type="molecule type" value="Genomic_DNA"/>
</dbReference>
<gene>
    <name evidence="3" type="ORF">GCM10010916_47260</name>
</gene>
<dbReference type="RefSeq" id="WP_188533552.1">
    <property type="nucleotide sequence ID" value="NZ_BMGR01000022.1"/>
</dbReference>
<evidence type="ECO:0000259" key="2">
    <source>
        <dbReference type="Pfam" id="PF08327"/>
    </source>
</evidence>
<sequence length="173" mass="19832">MSNNAIVSRVENDGKTLVLEREFNAPRDLVFKAYTEAEHLKHWWGPRGFEVTHCTVDFRPGGVWHYCMKCTDPNMGEWFGMESWGKGIYHEINAPQSFTYTDYFSDAEGNENTEMPATKVRNEFVDLGNGKMKIVSYSEYATAEALKQVKDMGMMQGITETMDNLEAYLKKIS</sequence>
<evidence type="ECO:0000256" key="1">
    <source>
        <dbReference type="ARBA" id="ARBA00006817"/>
    </source>
</evidence>
<comment type="caution">
    <text evidence="3">The sequence shown here is derived from an EMBL/GenBank/DDBJ whole genome shotgun (WGS) entry which is preliminary data.</text>
</comment>